<dbReference type="EMBL" id="LR536450">
    <property type="protein sequence ID" value="VFU10505.1"/>
    <property type="molecule type" value="Genomic_DNA"/>
</dbReference>
<dbReference type="Proteomes" id="UP000294360">
    <property type="component" value="Chromosome"/>
</dbReference>
<dbReference type="KEGG" id="mtun:MTUNDRAET4_3618"/>
<proteinExistence type="predicted"/>
<evidence type="ECO:0000313" key="2">
    <source>
        <dbReference type="Proteomes" id="UP000294360"/>
    </source>
</evidence>
<dbReference type="AlphaFoldDB" id="A0A4U8Z4V8"/>
<accession>A0A4U8Z4V8</accession>
<protein>
    <submittedName>
        <fullName evidence="1">Uncharacterized protein</fullName>
    </submittedName>
</protein>
<gene>
    <name evidence="1" type="ORF">MTUNDRAET4_3618</name>
</gene>
<sequence length="45" mass="4856">MLAAQIGYRNPGLVLLQYPDDLLFAETAALHSPVLIMGQSKLQTG</sequence>
<reference evidence="1 2" key="1">
    <citation type="submission" date="2019-03" db="EMBL/GenBank/DDBJ databases">
        <authorList>
            <person name="Kox A.R. M."/>
        </authorList>
    </citation>
    <scope>NUCLEOTIDE SEQUENCE [LARGE SCALE GENOMIC DNA]</scope>
    <source>
        <strain evidence="1">MTUNDRAET4 annotated genome</strain>
    </source>
</reference>
<name>A0A4U8Z4V8_METTU</name>
<organism evidence="1 2">
    <name type="scientific">Methylocella tundrae</name>
    <dbReference type="NCBI Taxonomy" id="227605"/>
    <lineage>
        <taxon>Bacteria</taxon>
        <taxon>Pseudomonadati</taxon>
        <taxon>Pseudomonadota</taxon>
        <taxon>Alphaproteobacteria</taxon>
        <taxon>Hyphomicrobiales</taxon>
        <taxon>Beijerinckiaceae</taxon>
        <taxon>Methylocella</taxon>
    </lineage>
</organism>
<evidence type="ECO:0000313" key="1">
    <source>
        <dbReference type="EMBL" id="VFU10505.1"/>
    </source>
</evidence>